<evidence type="ECO:0000313" key="2">
    <source>
        <dbReference type="Proteomes" id="UP001186944"/>
    </source>
</evidence>
<comment type="caution">
    <text evidence="1">The sequence shown here is derived from an EMBL/GenBank/DDBJ whole genome shotgun (WGS) entry which is preliminary data.</text>
</comment>
<reference evidence="1" key="1">
    <citation type="submission" date="2019-08" db="EMBL/GenBank/DDBJ databases">
        <title>The improved chromosome-level genome for the pearl oyster Pinctada fucata martensii using PacBio sequencing and Hi-C.</title>
        <authorList>
            <person name="Zheng Z."/>
        </authorList>
    </citation>
    <scope>NUCLEOTIDE SEQUENCE</scope>
    <source>
        <strain evidence="1">ZZ-2019</strain>
        <tissue evidence="1">Adductor muscle</tissue>
    </source>
</reference>
<gene>
    <name evidence="1" type="ORF">FSP39_022459</name>
</gene>
<keyword evidence="2" id="KW-1185">Reference proteome</keyword>
<proteinExistence type="predicted"/>
<dbReference type="EMBL" id="VSWD01000012">
    <property type="protein sequence ID" value="KAK3086717.1"/>
    <property type="molecule type" value="Genomic_DNA"/>
</dbReference>
<organism evidence="1 2">
    <name type="scientific">Pinctada imbricata</name>
    <name type="common">Atlantic pearl-oyster</name>
    <name type="synonym">Pinctada martensii</name>
    <dbReference type="NCBI Taxonomy" id="66713"/>
    <lineage>
        <taxon>Eukaryota</taxon>
        <taxon>Metazoa</taxon>
        <taxon>Spiralia</taxon>
        <taxon>Lophotrochozoa</taxon>
        <taxon>Mollusca</taxon>
        <taxon>Bivalvia</taxon>
        <taxon>Autobranchia</taxon>
        <taxon>Pteriomorphia</taxon>
        <taxon>Pterioida</taxon>
        <taxon>Pterioidea</taxon>
        <taxon>Pteriidae</taxon>
        <taxon>Pinctada</taxon>
    </lineage>
</organism>
<dbReference type="AlphaFoldDB" id="A0AA88XK08"/>
<dbReference type="GO" id="GO:0008237">
    <property type="term" value="F:metallopeptidase activity"/>
    <property type="evidence" value="ECO:0007669"/>
    <property type="project" value="InterPro"/>
</dbReference>
<dbReference type="SUPFAM" id="SSF55486">
    <property type="entry name" value="Metalloproteases ('zincins'), catalytic domain"/>
    <property type="match status" value="1"/>
</dbReference>
<sequence length="276" mass="30952">MTRRMSSTIFNQLARNVKVGVFTKSEGLTVFPEYASLRDRPGCYNGNCDGSCAQTCTFDHRKYSSIAGTGGQLTAIVQDNILCNGQDPYHGQSNQLVHEFAHTVMRHGVSSATRNQIKAAYNHAVSARLWTPGVYAMQNEEEYWAEGTQVFFNVEHLSYTTGGMNTLKCDIKFSSPRVQFAAYNHAVSARLWTPGVYAMQNEEEYWAEGTQVFFNVEHLSYTTGGMNTCNSGSYCSSEQASRHWLGTHDLTLYNILQLVWENNQGFQPSGIKVCQR</sequence>
<name>A0AA88XK08_PINIB</name>
<dbReference type="Proteomes" id="UP001186944">
    <property type="component" value="Unassembled WGS sequence"/>
</dbReference>
<evidence type="ECO:0000313" key="1">
    <source>
        <dbReference type="EMBL" id="KAK3086717.1"/>
    </source>
</evidence>
<accession>A0AA88XK08</accession>
<dbReference type="InterPro" id="IPR024079">
    <property type="entry name" value="MetalloPept_cat_dom_sf"/>
</dbReference>
<dbReference type="Gene3D" id="3.40.390.10">
    <property type="entry name" value="Collagenase (Catalytic Domain)"/>
    <property type="match status" value="1"/>
</dbReference>
<protein>
    <submittedName>
        <fullName evidence="1">Uncharacterized protein</fullName>
    </submittedName>
</protein>